<dbReference type="AlphaFoldDB" id="A0A1D2J8Y8"/>
<comment type="caution">
    <text evidence="1">The sequence shown here is derived from an EMBL/GenBank/DDBJ whole genome shotgun (WGS) entry which is preliminary data.</text>
</comment>
<evidence type="ECO:0000313" key="1">
    <source>
        <dbReference type="EMBL" id="ODH20310.1"/>
    </source>
</evidence>
<dbReference type="Gene3D" id="3.40.50.620">
    <property type="entry name" value="HUPs"/>
    <property type="match status" value="1"/>
</dbReference>
<dbReference type="VEuPathDB" id="FungiDB:PABG_00655"/>
<name>A0A1D2J8Y8_PARBR</name>
<organism evidence="1 2">
    <name type="scientific">Paracoccidioides brasiliensis</name>
    <dbReference type="NCBI Taxonomy" id="121759"/>
    <lineage>
        <taxon>Eukaryota</taxon>
        <taxon>Fungi</taxon>
        <taxon>Dikarya</taxon>
        <taxon>Ascomycota</taxon>
        <taxon>Pezizomycotina</taxon>
        <taxon>Eurotiomycetes</taxon>
        <taxon>Eurotiomycetidae</taxon>
        <taxon>Onygenales</taxon>
        <taxon>Ajellomycetaceae</taxon>
        <taxon>Paracoccidioides</taxon>
    </lineage>
</organism>
<proteinExistence type="predicted"/>
<dbReference type="PANTHER" id="PTHR10695">
    <property type="entry name" value="DEPHOSPHO-COA KINASE-RELATED"/>
    <property type="match status" value="1"/>
</dbReference>
<dbReference type="GO" id="GO:0004140">
    <property type="term" value="F:dephospho-CoA kinase activity"/>
    <property type="evidence" value="ECO:0007669"/>
    <property type="project" value="TreeGrafter"/>
</dbReference>
<accession>A0A1D2J8Y8</accession>
<gene>
    <name evidence="1" type="ORF">ACO22_05920</name>
</gene>
<dbReference type="EMBL" id="LZYO01000286">
    <property type="protein sequence ID" value="ODH20310.1"/>
    <property type="molecule type" value="Genomic_DNA"/>
</dbReference>
<dbReference type="Proteomes" id="UP000242814">
    <property type="component" value="Unassembled WGS sequence"/>
</dbReference>
<dbReference type="PANTHER" id="PTHR10695:SF46">
    <property type="entry name" value="BIFUNCTIONAL COENZYME A SYNTHASE-RELATED"/>
    <property type="match status" value="1"/>
</dbReference>
<reference evidence="1 2" key="1">
    <citation type="submission" date="2016-06" db="EMBL/GenBank/DDBJ databases">
        <authorList>
            <person name="Kjaerup R.B."/>
            <person name="Dalgaard T.S."/>
            <person name="Juul-Madsen H.R."/>
        </authorList>
    </citation>
    <scope>NUCLEOTIDE SEQUENCE [LARGE SCALE GENOMIC DNA]</scope>
    <source>
        <strain evidence="1 2">Pb300</strain>
    </source>
</reference>
<dbReference type="VEuPathDB" id="FungiDB:PADG_03090"/>
<evidence type="ECO:0000313" key="2">
    <source>
        <dbReference type="Proteomes" id="UP000242814"/>
    </source>
</evidence>
<dbReference type="GO" id="GO:0015937">
    <property type="term" value="P:coenzyme A biosynthetic process"/>
    <property type="evidence" value="ECO:0007669"/>
    <property type="project" value="TreeGrafter"/>
</dbReference>
<protein>
    <recommendedName>
        <fullName evidence="3">Cytidyltransferase-like domain-containing protein</fullName>
    </recommendedName>
</protein>
<dbReference type="InterPro" id="IPR014729">
    <property type="entry name" value="Rossmann-like_a/b/a_fold"/>
</dbReference>
<dbReference type="SUPFAM" id="SSF52374">
    <property type="entry name" value="Nucleotidylyl transferase"/>
    <property type="match status" value="1"/>
</dbReference>
<sequence>MRPAPNLYDKRPFVLRSKICFASSTFTHDPAELYIKFLSPGAAYGPALSTVLADLSRPIRGTNGTAVLDIGITIRGLAAPDSAPRGRAFAHLQHLLASFYRLLGVTSAGQSVELDGPGGVDARVFFIDDENNGTSGENETNDEGCAETSRTSMGPIIRLADFTVSGRSWRVVFSLGTVEGDLLLDALTLTLNQQGQPNTAPIIRKLAGLTGLKLPHVVLEEPEPHPCRHYSVAVGGTFDHLHAGHKLLLTATALAVDAAPPGSKPTQRTIIVGITGDELLVNKKYADFLESWDDRWRGVWAFLESIIDFAPPLGDQATNTSAGNHIEHVNHPCPNGKYVRVRVSPDLDIKFVQISDTFGPTITDENISALVVSKETRSGGKAVNDEREKKGWSKLEIFEVDVLDIDEDERKGESGENFESKISSTEIRRRQMNLAKGNL</sequence>
<evidence type="ECO:0008006" key="3">
    <source>
        <dbReference type="Google" id="ProtNLM"/>
    </source>
</evidence>